<keyword evidence="5 7" id="KW-0496">Mitochondrion</keyword>
<feature type="compositionally biased region" description="Basic residues" evidence="9">
    <location>
        <begin position="118"/>
        <end position="131"/>
    </location>
</feature>
<feature type="region of interest" description="Disordered" evidence="9">
    <location>
        <begin position="746"/>
        <end position="834"/>
    </location>
</feature>
<comment type="caution">
    <text evidence="7">Lacks conserved residue(s) required for the propagation of feature annotation.</text>
</comment>
<feature type="compositionally biased region" description="Basic and acidic residues" evidence="9">
    <location>
        <begin position="95"/>
        <end position="112"/>
    </location>
</feature>
<comment type="similarity">
    <text evidence="1 7">Belongs to the MICOS complex subunit Mic60 family.</text>
</comment>
<protein>
    <recommendedName>
        <fullName evidence="7">MICOS complex subunit MIC60</fullName>
    </recommendedName>
    <alternativeName>
        <fullName evidence="7">Mitofilin</fullName>
    </alternativeName>
</protein>
<keyword evidence="2 7" id="KW-0812">Transmembrane</keyword>
<feature type="compositionally biased region" description="Low complexity" evidence="9">
    <location>
        <begin position="1469"/>
        <end position="1483"/>
    </location>
</feature>
<feature type="compositionally biased region" description="Low complexity" evidence="9">
    <location>
        <begin position="175"/>
        <end position="190"/>
    </location>
</feature>
<feature type="compositionally biased region" description="Basic residues" evidence="9">
    <location>
        <begin position="767"/>
        <end position="777"/>
    </location>
</feature>
<feature type="compositionally biased region" description="Polar residues" evidence="9">
    <location>
        <begin position="1361"/>
        <end position="1376"/>
    </location>
</feature>
<feature type="coiled-coil region" evidence="8">
    <location>
        <begin position="1668"/>
        <end position="1743"/>
    </location>
</feature>
<reference evidence="10" key="1">
    <citation type="submission" date="2022-11" db="EMBL/GenBank/DDBJ databases">
        <title>Chromosomal genome sequence assembly and mating type (MAT) locus characterization of the leprose asexual lichenized fungus Lepraria neglecta (Nyl.) Erichsen.</title>
        <authorList>
            <person name="Allen J.L."/>
            <person name="Pfeffer B."/>
        </authorList>
    </citation>
    <scope>NUCLEOTIDE SEQUENCE</scope>
    <source>
        <strain evidence="10">Allen 5258</strain>
    </source>
</reference>
<feature type="compositionally biased region" description="Basic and acidic residues" evidence="9">
    <location>
        <begin position="1541"/>
        <end position="1553"/>
    </location>
</feature>
<feature type="region of interest" description="Disordered" evidence="9">
    <location>
        <begin position="638"/>
        <end position="705"/>
    </location>
</feature>
<feature type="compositionally biased region" description="Polar residues" evidence="9">
    <location>
        <begin position="1290"/>
        <end position="1318"/>
    </location>
</feature>
<feature type="compositionally biased region" description="Basic and acidic residues" evidence="9">
    <location>
        <begin position="1519"/>
        <end position="1529"/>
    </location>
</feature>
<evidence type="ECO:0000256" key="4">
    <source>
        <dbReference type="ARBA" id="ARBA00022989"/>
    </source>
</evidence>
<feature type="compositionally biased region" description="Basic and acidic residues" evidence="9">
    <location>
        <begin position="690"/>
        <end position="705"/>
    </location>
</feature>
<feature type="region of interest" description="Disordered" evidence="9">
    <location>
        <begin position="1"/>
        <end position="205"/>
    </location>
</feature>
<keyword evidence="8" id="KW-0175">Coiled coil</keyword>
<keyword evidence="11" id="KW-1185">Reference proteome</keyword>
<feature type="compositionally biased region" description="Basic residues" evidence="9">
    <location>
        <begin position="584"/>
        <end position="594"/>
    </location>
</feature>
<feature type="compositionally biased region" description="Basic residues" evidence="9">
    <location>
        <begin position="607"/>
        <end position="616"/>
    </location>
</feature>
<gene>
    <name evidence="10" type="ORF">OEA41_000148</name>
</gene>
<evidence type="ECO:0000256" key="3">
    <source>
        <dbReference type="ARBA" id="ARBA00022792"/>
    </source>
</evidence>
<evidence type="ECO:0000313" key="11">
    <source>
        <dbReference type="Proteomes" id="UP001276659"/>
    </source>
</evidence>
<feature type="compositionally biased region" description="Polar residues" evidence="9">
    <location>
        <begin position="663"/>
        <end position="689"/>
    </location>
</feature>
<keyword evidence="3 7" id="KW-0999">Mitochondrion inner membrane</keyword>
<feature type="compositionally biased region" description="Low complexity" evidence="9">
    <location>
        <begin position="1054"/>
        <end position="1065"/>
    </location>
</feature>
<name>A0AAE0DP77_9LECA</name>
<keyword evidence="4 7" id="KW-1133">Transmembrane helix</keyword>
<dbReference type="PANTHER" id="PTHR38426:SF1">
    <property type="entry name" value="MAINTENANCE OF TELOMERE CAPPING PROTEIN 4"/>
    <property type="match status" value="1"/>
</dbReference>
<comment type="subcellular location">
    <subcellularLocation>
        <location evidence="7">Mitochondrion inner membrane</location>
        <topology evidence="7">Single-pass membrane protein</topology>
    </subcellularLocation>
</comment>
<feature type="region of interest" description="Disordered" evidence="9">
    <location>
        <begin position="1517"/>
        <end position="1609"/>
    </location>
</feature>
<feature type="region of interest" description="Disordered" evidence="9">
    <location>
        <begin position="1469"/>
        <end position="1496"/>
    </location>
</feature>
<keyword evidence="6 7" id="KW-0472">Membrane</keyword>
<feature type="compositionally biased region" description="Low complexity" evidence="9">
    <location>
        <begin position="10"/>
        <end position="31"/>
    </location>
</feature>
<dbReference type="InterPro" id="IPR038769">
    <property type="entry name" value="MTC4"/>
</dbReference>
<sequence length="1982" mass="218797">MSSQSSGPGPLASTPSRLSASSSSNANDASTVGAGRDSVPLTGQLSHGVTGDLPTGNAVAAHDEPQYRRHKPRSSGGFLLQTTPAPASNPRHARHTEPDISENARGKRKAEEGDIIIPKRKSARHRHRRKPSLGSSPLATEVVNVQPSDDAEGGGGPDTNKRSSIRSTTGQNTRSGLTSNGSSTESTSMMEDTRQQNRRSAIGLDTDPAQIVNLALNLSESRRRNFSSGSLLAPRDNIGTRRLISSSLPSPGLPINSGGGSLRQHLQQQRQVSRNVSPRSGRSGGGKGAESPASQREKAGNRQPTILSNFEVGMNEDIVFNESDATLSRAEKARVAFELSYEYRRLLQYLPVLPVPSKNRPGTSKAAAKPQAYPAQGLGRVYNPLQYIRNRKLRIRERGPLDAEGDGWNNIDNVRAWVDTVANGREDGISRVDRRFPLPPFEKSPTGPPEMDDLQAHKKSHHTDPQAKKLGRPRMDWIVTPWDLLADANWIHQEDNVTRIEDAIGNKFVLRKDSVSEDLPRTSKDSTRGPVRKPEGLLRHINSSPERLRASFESFRTDSKERDRRRREEHEPKSPISDDDGSLRRGRWPKKFVRPRSPSTSDESHHDKRRVHKRGRDHLDSRDDLDHAALEKRMNDMLAKEAKDKPETVKDVDEQATKEAAPQLSQPNHGLANGQISQTAKRRPSTPQRMKTDMPASEKRQTPLRASFDEQRLHHYRMSSDDFESTAPNSPTAARFVPSIAINLSPPASPPNSAVSPKKTLPGRIGSFRRNRSRSVNRRPVSENDAAVDSGTSTDISRQTTNESHLPSRLQRELSRDPANGLLSPIKTDTGINKHRPLEGKYIKSIKDANDSRFRGLFKGGRIAELVGNEVSRVGDMLWKKDSSNAVSQINSSASSLVSEDSDVDDGDVSGLDNSPKDNLSRTTTNNEGSGKVSQTSTNSEKPKYYMSNLPSFRSPFSKDEQSPRPTKASTEHDHITRQQIAQRERGRSSRFDRLAPPKIDMRGISPSSSQSPSPGRSHLQVNYEDDSRQGSRSRSGQRVRSADRRLNAMLAIPGRVVGGPTPTGLSSLESRPQGSKGRPDMEGKRQWSIADRGVSAVQESITKRDIARVRALLLSSGVKANEISRRAEEIPETPSPFLQDLMDVLRGPVPQVARSQERVIAARILVSNIEMTTQELKDAAEQFSENTVEKLHDEIKAIDERVTYKLTPLVRASADDADAFSTELTTTHTLAVKQLNDSVDSILRRRRRRLRWVRRGGWAMLEWTLLGIMWMIWFLVNPRILQRNYADSKSLDPNTKPSIHDSNTIVLPGTQSTTAKNPQPPPPGPVLSASPTAQPAKPSSETKIPPQSAPLIPPAPPGGNVQTAPPTSIPPTQGVNPSPATAPPGGNTPTTSAAPPPPPPPPPPKRKSRWFRKTLQAFVILTILGYAGGTYYSLLSDNFHDFFTEYVPFGEDAVLYFEEREFRKRFPRLTNPTNRPPTDTSNKITIPSKSGVSWKIAGEEHQGSDLQTRGRHMSALDANKDGGTKADHAQQSPSGATGAEKTKGIEQAKKDAPPAPKPKPVEEKPKPAAPPPPKEPEKPAPKPDPKPTASPKKDTDRLPEVNEPSRYMPIQPIDPLKIKNADEPLVQDLANIVNDIITVVNGDSPHKYASTIGKAKSELANVGSRIMSLKQAEKQAAEEKIKSTQREFDNAARELVRRLEEEMRDQEGRWKDEFESERAKISQSYQERLKTETEHAQRLSEQRLRNELLEQAVAMKKQFLSEVTDRVETERNGRLSKLSDLSSSISELEKLTADWNSVIDANLKTQHLQVAVEAVRSGLETADRPRPFIKELAALKEIASDDAIVNAAIGSINPTAYQRGVPTSAQLIDRFRRVAAEVRKASLLPEDAGVASHAASFVLSKFLFKKKGMTVGDDVESILTRTETLLEEGNLDEAAREMNTLEGWAKTLSWDWLNECRRVLEVRQAMDVIATEARLEGLKVD</sequence>
<feature type="compositionally biased region" description="Low complexity" evidence="9">
    <location>
        <begin position="746"/>
        <end position="757"/>
    </location>
</feature>
<evidence type="ECO:0000313" key="10">
    <source>
        <dbReference type="EMBL" id="KAK3178016.1"/>
    </source>
</evidence>
<feature type="compositionally biased region" description="Low complexity" evidence="9">
    <location>
        <begin position="1031"/>
        <end position="1040"/>
    </location>
</feature>
<evidence type="ECO:0000256" key="2">
    <source>
        <dbReference type="ARBA" id="ARBA00022692"/>
    </source>
</evidence>
<proteinExistence type="inferred from homology"/>
<feature type="compositionally biased region" description="Polar residues" evidence="9">
    <location>
        <begin position="921"/>
        <end position="940"/>
    </location>
</feature>
<feature type="compositionally biased region" description="Polar residues" evidence="9">
    <location>
        <begin position="1330"/>
        <end position="1343"/>
    </location>
</feature>
<evidence type="ECO:0000256" key="5">
    <source>
        <dbReference type="ARBA" id="ARBA00023128"/>
    </source>
</evidence>
<feature type="compositionally biased region" description="Basic and acidic residues" evidence="9">
    <location>
        <begin position="1575"/>
        <end position="1601"/>
    </location>
</feature>
<comment type="function">
    <text evidence="7">Component of the MICOS complex, a large protein complex of the mitochondrial inner membrane that plays crucial roles in the maintenance of crista junctions, inner membrane architecture, and formation of contact sites to the outer membrane.</text>
</comment>
<dbReference type="Pfam" id="PF09731">
    <property type="entry name" value="Mitofilin"/>
    <property type="match status" value="1"/>
</dbReference>
<feature type="compositionally biased region" description="Low complexity" evidence="9">
    <location>
        <begin position="243"/>
        <end position="256"/>
    </location>
</feature>
<evidence type="ECO:0000256" key="9">
    <source>
        <dbReference type="SAM" id="MobiDB-lite"/>
    </source>
</evidence>
<dbReference type="InterPro" id="IPR019133">
    <property type="entry name" value="MIC60"/>
</dbReference>
<accession>A0AAE0DP77</accession>
<feature type="compositionally biased region" description="Low complexity" evidence="9">
    <location>
        <begin position="1377"/>
        <end position="1394"/>
    </location>
</feature>
<evidence type="ECO:0000256" key="1">
    <source>
        <dbReference type="ARBA" id="ARBA00010877"/>
    </source>
</evidence>
<dbReference type="GO" id="GO:0005743">
    <property type="term" value="C:mitochondrial inner membrane"/>
    <property type="evidence" value="ECO:0007669"/>
    <property type="project" value="UniProtKB-SubCell"/>
</dbReference>
<feature type="region of interest" description="Disordered" evidence="9">
    <location>
        <begin position="1290"/>
        <end position="1409"/>
    </location>
</feature>
<evidence type="ECO:0000256" key="8">
    <source>
        <dbReference type="SAM" id="Coils"/>
    </source>
</evidence>
<feature type="transmembrane region" description="Helical" evidence="7">
    <location>
        <begin position="1257"/>
        <end position="1277"/>
    </location>
</feature>
<dbReference type="PANTHER" id="PTHR38426">
    <property type="entry name" value="MAINTENANCE OF TELOMERE CAPPING PROTEIN 4"/>
    <property type="match status" value="1"/>
</dbReference>
<feature type="compositionally biased region" description="Pro residues" evidence="9">
    <location>
        <begin position="437"/>
        <end position="448"/>
    </location>
</feature>
<feature type="region of interest" description="Disordered" evidence="9">
    <location>
        <begin position="892"/>
        <end position="1086"/>
    </location>
</feature>
<feature type="region of interest" description="Disordered" evidence="9">
    <location>
        <begin position="516"/>
        <end position="625"/>
    </location>
</feature>
<comment type="subunit">
    <text evidence="7">Component of the mitochondrial contact site and cristae organizing system (MICOS) complex.</text>
</comment>
<feature type="transmembrane region" description="Helical" evidence="7">
    <location>
        <begin position="1416"/>
        <end position="1435"/>
    </location>
</feature>
<feature type="compositionally biased region" description="Low complexity" evidence="9">
    <location>
        <begin position="1006"/>
        <end position="1015"/>
    </location>
</feature>
<feature type="compositionally biased region" description="Pro residues" evidence="9">
    <location>
        <begin position="1348"/>
        <end position="1358"/>
    </location>
</feature>
<dbReference type="EMBL" id="JASNWA010000003">
    <property type="protein sequence ID" value="KAK3178016.1"/>
    <property type="molecule type" value="Genomic_DNA"/>
</dbReference>
<comment type="caution">
    <text evidence="10">The sequence shown here is derived from an EMBL/GenBank/DDBJ whole genome shotgun (WGS) entry which is preliminary data.</text>
</comment>
<feature type="region of interest" description="Disordered" evidence="9">
    <location>
        <begin position="242"/>
        <end position="304"/>
    </location>
</feature>
<feature type="compositionally biased region" description="Pro residues" evidence="9">
    <location>
        <begin position="1395"/>
        <end position="1404"/>
    </location>
</feature>
<evidence type="ECO:0000256" key="6">
    <source>
        <dbReference type="ARBA" id="ARBA00023136"/>
    </source>
</evidence>
<feature type="compositionally biased region" description="Polar residues" evidence="9">
    <location>
        <begin position="133"/>
        <end position="147"/>
    </location>
</feature>
<organism evidence="10 11">
    <name type="scientific">Lepraria neglecta</name>
    <dbReference type="NCBI Taxonomy" id="209136"/>
    <lineage>
        <taxon>Eukaryota</taxon>
        <taxon>Fungi</taxon>
        <taxon>Dikarya</taxon>
        <taxon>Ascomycota</taxon>
        <taxon>Pezizomycotina</taxon>
        <taxon>Lecanoromycetes</taxon>
        <taxon>OSLEUM clade</taxon>
        <taxon>Lecanoromycetidae</taxon>
        <taxon>Lecanorales</taxon>
        <taxon>Lecanorineae</taxon>
        <taxon>Stereocaulaceae</taxon>
        <taxon>Lepraria</taxon>
    </lineage>
</organism>
<evidence type="ECO:0000256" key="7">
    <source>
        <dbReference type="RuleBase" id="RU363000"/>
    </source>
</evidence>
<feature type="region of interest" description="Disordered" evidence="9">
    <location>
        <begin position="431"/>
        <end position="472"/>
    </location>
</feature>
<feature type="compositionally biased region" description="Polar residues" evidence="9">
    <location>
        <begin position="165"/>
        <end position="174"/>
    </location>
</feature>
<feature type="compositionally biased region" description="Basic and acidic residues" evidence="9">
    <location>
        <begin position="970"/>
        <end position="1002"/>
    </location>
</feature>
<feature type="compositionally biased region" description="Basic and acidic residues" evidence="9">
    <location>
        <begin position="516"/>
        <end position="538"/>
    </location>
</feature>
<feature type="compositionally biased region" description="Basic and acidic residues" evidence="9">
    <location>
        <begin position="638"/>
        <end position="657"/>
    </location>
</feature>
<feature type="compositionally biased region" description="Basic and acidic residues" evidence="9">
    <location>
        <begin position="546"/>
        <end position="573"/>
    </location>
</feature>
<feature type="compositionally biased region" description="Polar residues" evidence="9">
    <location>
        <begin position="790"/>
        <end position="805"/>
    </location>
</feature>
<dbReference type="Proteomes" id="UP001276659">
    <property type="component" value="Unassembled WGS sequence"/>
</dbReference>